<dbReference type="Pfam" id="PF25172">
    <property type="entry name" value="Beta-prop_WDR3_2nd"/>
    <property type="match status" value="1"/>
</dbReference>
<accession>A0AAV2TIN1</accession>
<dbReference type="InterPro" id="IPR007148">
    <property type="entry name" value="SSU_processome_Utp12"/>
</dbReference>
<evidence type="ECO:0000313" key="8">
    <source>
        <dbReference type="Proteomes" id="UP001497525"/>
    </source>
</evidence>
<evidence type="ECO:0000256" key="1">
    <source>
        <dbReference type="ARBA" id="ARBA00022574"/>
    </source>
</evidence>
<dbReference type="Pfam" id="PF25173">
    <property type="entry name" value="Beta-prop_WDR3_1st"/>
    <property type="match status" value="1"/>
</dbReference>
<dbReference type="PROSITE" id="PS50082">
    <property type="entry name" value="WD_REPEATS_2"/>
    <property type="match status" value="4"/>
</dbReference>
<dbReference type="InterPro" id="IPR019775">
    <property type="entry name" value="WD40_repeat_CS"/>
</dbReference>
<dbReference type="InterPro" id="IPR015943">
    <property type="entry name" value="WD40/YVTN_repeat-like_dom_sf"/>
</dbReference>
<dbReference type="GO" id="GO:0030490">
    <property type="term" value="P:maturation of SSU-rRNA"/>
    <property type="evidence" value="ECO:0007669"/>
    <property type="project" value="TreeGrafter"/>
</dbReference>
<evidence type="ECO:0000259" key="6">
    <source>
        <dbReference type="Pfam" id="PF04003"/>
    </source>
</evidence>
<dbReference type="InterPro" id="IPR036322">
    <property type="entry name" value="WD40_repeat_dom_sf"/>
</dbReference>
<evidence type="ECO:0000256" key="3">
    <source>
        <dbReference type="ARBA" id="ARBA00038229"/>
    </source>
</evidence>
<keyword evidence="1 4" id="KW-0853">WD repeat</keyword>
<reference evidence="7" key="1">
    <citation type="submission" date="2024-06" db="EMBL/GenBank/DDBJ databases">
        <authorList>
            <person name="Liu X."/>
            <person name="Lenzi L."/>
            <person name="Haldenby T S."/>
            <person name="Uol C."/>
        </authorList>
    </citation>
    <scope>NUCLEOTIDE SEQUENCE</scope>
</reference>
<evidence type="ECO:0000256" key="4">
    <source>
        <dbReference type="PROSITE-ProRule" id="PRU00221"/>
    </source>
</evidence>
<dbReference type="PROSITE" id="PS50294">
    <property type="entry name" value="WD_REPEATS_REGION"/>
    <property type="match status" value="3"/>
</dbReference>
<dbReference type="GO" id="GO:0032040">
    <property type="term" value="C:small-subunit processome"/>
    <property type="evidence" value="ECO:0007669"/>
    <property type="project" value="TreeGrafter"/>
</dbReference>
<feature type="domain" description="Small-subunit processome Utp12" evidence="6">
    <location>
        <begin position="905"/>
        <end position="991"/>
    </location>
</feature>
<name>A0AAV2TIN1_CALDB</name>
<feature type="region of interest" description="Disordered" evidence="5">
    <location>
        <begin position="738"/>
        <end position="759"/>
    </location>
</feature>
<feature type="repeat" description="WD" evidence="4">
    <location>
        <begin position="146"/>
        <end position="187"/>
    </location>
</feature>
<dbReference type="Gene3D" id="2.130.10.10">
    <property type="entry name" value="YVTN repeat-like/Quinoprotein amine dehydrogenase"/>
    <property type="match status" value="3"/>
</dbReference>
<comment type="caution">
    <text evidence="7">The sequence shown here is derived from an EMBL/GenBank/DDBJ whole genome shotgun (WGS) entry which is preliminary data.</text>
</comment>
<gene>
    <name evidence="7" type="ORF">CDAUBV1_LOCUS10106</name>
</gene>
<keyword evidence="2" id="KW-0677">Repeat</keyword>
<dbReference type="InterPro" id="IPR020472">
    <property type="entry name" value="WD40_PAC1"/>
</dbReference>
<feature type="repeat" description="WD" evidence="4">
    <location>
        <begin position="188"/>
        <end position="222"/>
    </location>
</feature>
<organism evidence="7 8">
    <name type="scientific">Calicophoron daubneyi</name>
    <name type="common">Rumen fluke</name>
    <name type="synonym">Paramphistomum daubneyi</name>
    <dbReference type="NCBI Taxonomy" id="300641"/>
    <lineage>
        <taxon>Eukaryota</taxon>
        <taxon>Metazoa</taxon>
        <taxon>Spiralia</taxon>
        <taxon>Lophotrochozoa</taxon>
        <taxon>Platyhelminthes</taxon>
        <taxon>Trematoda</taxon>
        <taxon>Digenea</taxon>
        <taxon>Plagiorchiida</taxon>
        <taxon>Pronocephalata</taxon>
        <taxon>Paramphistomoidea</taxon>
        <taxon>Paramphistomidae</taxon>
        <taxon>Calicophoron</taxon>
    </lineage>
</organism>
<dbReference type="PANTHER" id="PTHR19853:SF0">
    <property type="entry name" value="WD REPEAT-CONTAINING PROTEIN 3"/>
    <property type="match status" value="1"/>
</dbReference>
<evidence type="ECO:0000256" key="2">
    <source>
        <dbReference type="ARBA" id="ARBA00022737"/>
    </source>
</evidence>
<dbReference type="GO" id="GO:0034388">
    <property type="term" value="C:Pwp2p-containing subcomplex of 90S preribosome"/>
    <property type="evidence" value="ECO:0007669"/>
    <property type="project" value="TreeGrafter"/>
</dbReference>
<comment type="similarity">
    <text evidence="3">Belongs to the WD repeat WDR3/UTP12 family.</text>
</comment>
<dbReference type="AlphaFoldDB" id="A0AAV2TIN1"/>
<dbReference type="EMBL" id="CAXLJL010000279">
    <property type="protein sequence ID" value="CAL5136004.1"/>
    <property type="molecule type" value="Genomic_DNA"/>
</dbReference>
<evidence type="ECO:0000256" key="5">
    <source>
        <dbReference type="SAM" id="MobiDB-lite"/>
    </source>
</evidence>
<dbReference type="SUPFAM" id="SSF50978">
    <property type="entry name" value="WD40 repeat-like"/>
    <property type="match status" value="2"/>
</dbReference>
<proteinExistence type="inferred from homology"/>
<sequence length="1030" mass="112727">MKVTKTYQRYTQDGIFGIITSTQPKIVYLPSREIVTFCVSGAGENAVIWNLRTSEMAGLLERNSGHGPVTSIGASLSPETGDMKVGVGYSDGWINLFDAKSGEIEAHFRAGRTQVSCIQMKNEVLVCASDSDLNVLDIVSGTGSRLKGHRGIVTCLALIRNSEVLVSSAQDSFIKFWDLKNQHCFATLTGHSGPVWSFAFAQNESLLCSGSADSLIRVWGIKHIDRATFLSQSVPESVEETDPASLSQVIPLSEHQSLISTEFLGHVQRTGSRRVHTLKFDLTGTVLFCQSFERILEIFRLLDEEAKTKRLRKKIKKAKDKGLPTSEIKLEVNDILRPVLRVDLAVKPASLDCLGISPVWKNGSVQHNRLRFVCALKNNSVAELEAILPSGGITKPQSVQLTTKKVQKPPAVRVVNRIIAAGHRSIPIACCLTSDALGIFSLAQGEAKLWSRKSLACLATLQWHNIELDNTDQDPEDIDMEAEKSVQQRPTRASAIALAPGDRHVVIGFESGHILLFDVNSKSLRQNISGAHAGAVRGLSLSGDKKGIVSGGADKQVGFYVFDLKTSPGKPPGLCLVQSRAKETVADQITCLACSPDNRLIVIGLANFHIDVFFADSFKRIHSLYGHASPVTCVDVSSDSRLVITGSADKAVRLWELQFGNCQRRFTSHMDPVTSVRFIPYTPLAVSADMGGIIKQWDVSKLREVATLKGHTGGVTCLSTAATNAAFLANKFGEGQKGWGENRSKGHGRRNLEEDTEEEDEWNELYGGLIVSGGRDFSIRVWAESEDLLVLEEEAELAREAEEDEELVKSEAVVAGAMPSEASETGLLGRPTVNTRDAADMLMEAMDIYDQESAKCREAAKGRTVPPPHPIMTAKGFDSPEKFLLSTLATLRAPSNRLGGGGAGLEHALGAITTEHARRLLPHLVSWLSRGWEVELVGRALRHLVTLHFGLFATSEDARESLELSRQARWKELSHVKSLIGMNLAGLNHIKKKIEESQEAVLFQELLLERDKRSQRQKAKRSRMALILPG</sequence>
<dbReference type="SMART" id="SM00320">
    <property type="entry name" value="WD40"/>
    <property type="match status" value="8"/>
</dbReference>
<dbReference type="PANTHER" id="PTHR19853">
    <property type="entry name" value="WD REPEAT CONTAINING PROTEIN 3 WDR3"/>
    <property type="match status" value="1"/>
</dbReference>
<protein>
    <recommendedName>
        <fullName evidence="6">Small-subunit processome Utp12 domain-containing protein</fullName>
    </recommendedName>
</protein>
<dbReference type="Pfam" id="PF04003">
    <property type="entry name" value="Utp12"/>
    <property type="match status" value="1"/>
</dbReference>
<feature type="repeat" description="WD" evidence="4">
    <location>
        <begin position="624"/>
        <end position="665"/>
    </location>
</feature>
<dbReference type="InterPro" id="IPR051570">
    <property type="entry name" value="TBC1_cilium_biogenesis"/>
</dbReference>
<evidence type="ECO:0000313" key="7">
    <source>
        <dbReference type="EMBL" id="CAL5136004.1"/>
    </source>
</evidence>
<dbReference type="PROSITE" id="PS00678">
    <property type="entry name" value="WD_REPEATS_1"/>
    <property type="match status" value="2"/>
</dbReference>
<dbReference type="PRINTS" id="PR00320">
    <property type="entry name" value="GPROTEINBRPT"/>
</dbReference>
<dbReference type="GO" id="GO:0030515">
    <property type="term" value="F:snoRNA binding"/>
    <property type="evidence" value="ECO:0007669"/>
    <property type="project" value="TreeGrafter"/>
</dbReference>
<dbReference type="InterPro" id="IPR001680">
    <property type="entry name" value="WD40_rpt"/>
</dbReference>
<feature type="repeat" description="WD" evidence="4">
    <location>
        <begin position="666"/>
        <end position="707"/>
    </location>
</feature>
<dbReference type="Proteomes" id="UP001497525">
    <property type="component" value="Unassembled WGS sequence"/>
</dbReference>